<keyword evidence="1" id="KW-0732">Signal</keyword>
<evidence type="ECO:0000313" key="2">
    <source>
        <dbReference type="EMBL" id="ABR23357.1"/>
    </source>
</evidence>
<name>A6N9M4_ORNPR</name>
<dbReference type="GO" id="GO:0030682">
    <property type="term" value="P:symbiont-mediated perturbation of host defenses"/>
    <property type="evidence" value="ECO:0007669"/>
    <property type="project" value="InterPro"/>
</dbReference>
<dbReference type="EMBL" id="EF633840">
    <property type="protein sequence ID" value="ABR23357.1"/>
    <property type="molecule type" value="mRNA"/>
</dbReference>
<dbReference type="AlphaFoldDB" id="A6N9M4"/>
<accession>A6N9M4</accession>
<dbReference type="Gene3D" id="2.40.128.20">
    <property type="match status" value="1"/>
</dbReference>
<evidence type="ECO:0000256" key="1">
    <source>
        <dbReference type="SAM" id="SignalP"/>
    </source>
</evidence>
<feature type="chain" id="PRO_5002700160" evidence="1">
    <location>
        <begin position="24"/>
        <end position="214"/>
    </location>
</feature>
<organism evidence="2">
    <name type="scientific">Ornithodoros parkeri</name>
    <name type="common">Soft tick</name>
    <name type="synonym">Argasid tick</name>
    <dbReference type="NCBI Taxonomy" id="140564"/>
    <lineage>
        <taxon>Eukaryota</taxon>
        <taxon>Metazoa</taxon>
        <taxon>Ecdysozoa</taxon>
        <taxon>Arthropoda</taxon>
        <taxon>Chelicerata</taxon>
        <taxon>Arachnida</taxon>
        <taxon>Acari</taxon>
        <taxon>Parasitiformes</taxon>
        <taxon>Ixodida</taxon>
        <taxon>Ixodoidea</taxon>
        <taxon>Argasidae</taxon>
        <taxon>Ornithodorinae</taxon>
        <taxon>Ornithodoros</taxon>
    </lineage>
</organism>
<dbReference type="SUPFAM" id="SSF50814">
    <property type="entry name" value="Lipocalins"/>
    <property type="match status" value="1"/>
</dbReference>
<dbReference type="GO" id="GO:0043176">
    <property type="term" value="F:amine binding"/>
    <property type="evidence" value="ECO:0007669"/>
    <property type="project" value="InterPro"/>
</dbReference>
<sequence>MGYCRRMLRLLILTAAFAYVADAKQPRPAQTGRSRVLPPIAYPTKRFETRPELGKYQDAWRFIRLNKTMYLFKRSYKGMYHNDERCVVAKPLGIDSDKVTMKVTNNGRTMFHRFFRKNHTTEYNESNVLVASFSELSPGYQYPMGFSDYKSCGIVRVPHYEKKNVPACELWTIGRPRVGNCCRFVYDLLCGTKDYVQLRCQQMQSVKVAYICRY</sequence>
<reference evidence="2" key="2">
    <citation type="journal article" date="2008" name="Insect Biochem. Mol. Biol.">
        <title>An insight into the sialome of the soft tick, Ornithodorus parkeri.</title>
        <authorList>
            <person name="Francischetti I.M."/>
            <person name="Mans B.J."/>
            <person name="Meng Z."/>
            <person name="Gudderra N."/>
            <person name="Veenstra T.D."/>
            <person name="Pham V.M."/>
            <person name="Ribeiro J.M."/>
        </authorList>
    </citation>
    <scope>NUCLEOTIDE SEQUENCE</scope>
    <source>
        <tissue evidence="2">Salivary gland</tissue>
    </source>
</reference>
<proteinExistence type="evidence at transcript level"/>
<protein>
    <submittedName>
        <fullName evidence="2">Salivary lipocalin</fullName>
    </submittedName>
</protein>
<dbReference type="Pfam" id="PF02098">
    <property type="entry name" value="His_binding"/>
    <property type="match status" value="1"/>
</dbReference>
<dbReference type="InterPro" id="IPR012674">
    <property type="entry name" value="Calycin"/>
</dbReference>
<reference evidence="2" key="1">
    <citation type="submission" date="2007-05" db="EMBL/GenBank/DDBJ databases">
        <authorList>
            <person name="Douchkov D."/>
            <person name="Schweizer P."/>
        </authorList>
    </citation>
    <scope>NUCLEOTIDE SEQUENCE</scope>
    <source>
        <tissue evidence="2">Salivary gland</tissue>
    </source>
</reference>
<dbReference type="InterPro" id="IPR002970">
    <property type="entry name" value="Tick_his-bd"/>
</dbReference>
<feature type="signal peptide" evidence="1">
    <location>
        <begin position="1"/>
        <end position="23"/>
    </location>
</feature>